<accession>A0A3N6MWI9</accession>
<reference evidence="5 6" key="1">
    <citation type="submission" date="2018-10" db="EMBL/GenBank/DDBJ databases">
        <title>Natrarchaeobius chitinivorans gen. nov., sp. nov., and Natrarchaeobius haloalkaliphilus sp. nov., alkaliphilic, chitin-utilizing haloarchaea from hypersaline alkaline lakes.</title>
        <authorList>
            <person name="Sorokin D.Y."/>
            <person name="Elcheninov A.G."/>
            <person name="Kostrikina N.A."/>
            <person name="Bale N.J."/>
            <person name="Sinninghe Damste J.S."/>
            <person name="Khijniak T.V."/>
            <person name="Kublanov I.V."/>
            <person name="Toshchakov S.V."/>
        </authorList>
    </citation>
    <scope>NUCLEOTIDE SEQUENCE [LARGE SCALE GENOMIC DNA]</scope>
    <source>
        <strain evidence="5 6">AArcht7</strain>
    </source>
</reference>
<dbReference type="GO" id="GO:0042597">
    <property type="term" value="C:periplasmic space"/>
    <property type="evidence" value="ECO:0007669"/>
    <property type="project" value="UniProtKB-SubCell"/>
</dbReference>
<keyword evidence="6" id="KW-1185">Reference proteome</keyword>
<dbReference type="AlphaFoldDB" id="A0A3N6MWI9"/>
<keyword evidence="3" id="KW-0732">Signal</keyword>
<evidence type="ECO:0000256" key="3">
    <source>
        <dbReference type="ARBA" id="ARBA00022729"/>
    </source>
</evidence>
<organism evidence="5 6">
    <name type="scientific">Natrarchaeobius chitinivorans</name>
    <dbReference type="NCBI Taxonomy" id="1679083"/>
    <lineage>
        <taxon>Archaea</taxon>
        <taxon>Methanobacteriati</taxon>
        <taxon>Methanobacteriota</taxon>
        <taxon>Stenosarchaea group</taxon>
        <taxon>Halobacteria</taxon>
        <taxon>Halobacteriales</taxon>
        <taxon>Natrialbaceae</taxon>
        <taxon>Natrarchaeobius</taxon>
    </lineage>
</organism>
<dbReference type="Pfam" id="PF12974">
    <property type="entry name" value="Phosphonate-bd"/>
    <property type="match status" value="1"/>
</dbReference>
<comment type="subcellular location">
    <subcellularLocation>
        <location evidence="1">Periplasm</location>
    </subcellularLocation>
</comment>
<dbReference type="PANTHER" id="PTHR30024:SF47">
    <property type="entry name" value="TAURINE-BINDING PERIPLASMIC PROTEIN"/>
    <property type="match status" value="1"/>
</dbReference>
<evidence type="ECO:0000313" key="5">
    <source>
        <dbReference type="EMBL" id="RQH02341.1"/>
    </source>
</evidence>
<feature type="region of interest" description="Disordered" evidence="4">
    <location>
        <begin position="42"/>
        <end position="81"/>
    </location>
</feature>
<sequence length="378" mass="41906">MRKSESLSDMDRIIHVGMLNSNTQGRRRFLKAAGVGTVVGLAGCTGTNGDDDTADDDDGNGTADGSTDDSDAELPDTIGIGTPSPVQPLYYFSVFPEFQELMEDRHGVTVELTNYGGYASMIAGLFQEEVHIAPQAPLSVINSLNEGMDLVSPLSFVQGYPQPLMATPEIESWEDLEGETIALHDPQAGTTFSVKLMVRENLGSMDAVDYDYIFGSDSRYAAIEAGEVVAATVSATLGARAERDGFTILEEGLERDEPFQLWTMMRQNWEQNPELYDVIVNTLHEAQTNMYEVDEDDIVDRALDIPVDRPESYGDLDREIAIDVFERMRNLNTWPEEGGLSNAAIEQVQDTIVDVEEMDEEDRVNRDDFVIIDEFDLE</sequence>
<feature type="compositionally biased region" description="Acidic residues" evidence="4">
    <location>
        <begin position="49"/>
        <end position="59"/>
    </location>
</feature>
<dbReference type="SUPFAM" id="SSF53850">
    <property type="entry name" value="Periplasmic binding protein-like II"/>
    <property type="match status" value="1"/>
</dbReference>
<comment type="similarity">
    <text evidence="2">Belongs to the bacterial solute-binding protein SsuA/TauA family.</text>
</comment>
<comment type="caution">
    <text evidence="5">The sequence shown here is derived from an EMBL/GenBank/DDBJ whole genome shotgun (WGS) entry which is preliminary data.</text>
</comment>
<gene>
    <name evidence="5" type="ORF">EA472_03300</name>
</gene>
<dbReference type="EMBL" id="REFZ01000002">
    <property type="protein sequence ID" value="RQH02341.1"/>
    <property type="molecule type" value="Genomic_DNA"/>
</dbReference>
<evidence type="ECO:0000313" key="6">
    <source>
        <dbReference type="Proteomes" id="UP000281431"/>
    </source>
</evidence>
<dbReference type="PANTHER" id="PTHR30024">
    <property type="entry name" value="ALIPHATIC SULFONATES-BINDING PROTEIN-RELATED"/>
    <property type="match status" value="1"/>
</dbReference>
<evidence type="ECO:0000256" key="1">
    <source>
        <dbReference type="ARBA" id="ARBA00004418"/>
    </source>
</evidence>
<evidence type="ECO:0000256" key="2">
    <source>
        <dbReference type="ARBA" id="ARBA00010742"/>
    </source>
</evidence>
<dbReference type="Proteomes" id="UP000281431">
    <property type="component" value="Unassembled WGS sequence"/>
</dbReference>
<name>A0A3N6MWI9_NATCH</name>
<dbReference type="Gene3D" id="3.40.190.10">
    <property type="entry name" value="Periplasmic binding protein-like II"/>
    <property type="match status" value="2"/>
</dbReference>
<evidence type="ECO:0000256" key="4">
    <source>
        <dbReference type="SAM" id="MobiDB-lite"/>
    </source>
</evidence>
<protein>
    <submittedName>
        <fullName evidence="5">Uncharacterized protein</fullName>
    </submittedName>
</protein>
<proteinExistence type="inferred from homology"/>